<dbReference type="InterPro" id="IPR058740">
    <property type="entry name" value="MurL_N"/>
</dbReference>
<accession>A0A0G0HBP7</accession>
<name>A0A0G0HBP7_9BACT</name>
<proteinExistence type="predicted"/>
<dbReference type="AlphaFoldDB" id="A0A0G0HBP7"/>
<reference evidence="3 4" key="1">
    <citation type="journal article" date="2015" name="Nature">
        <title>rRNA introns, odd ribosomes, and small enigmatic genomes across a large radiation of phyla.</title>
        <authorList>
            <person name="Brown C.T."/>
            <person name="Hug L.A."/>
            <person name="Thomas B.C."/>
            <person name="Sharon I."/>
            <person name="Castelle C.J."/>
            <person name="Singh A."/>
            <person name="Wilkins M.J."/>
            <person name="Williams K.H."/>
            <person name="Banfield J.F."/>
        </authorList>
    </citation>
    <scope>NUCLEOTIDE SEQUENCE [LARGE SCALE GENOMIC DNA]</scope>
</reference>
<dbReference type="Proteomes" id="UP000034852">
    <property type="component" value="Unassembled WGS sequence"/>
</dbReference>
<dbReference type="InterPro" id="IPR058741">
    <property type="entry name" value="MurL_C"/>
</dbReference>
<feature type="domain" description="MurL N-terminal" evidence="2">
    <location>
        <begin position="88"/>
        <end position="295"/>
    </location>
</feature>
<evidence type="ECO:0000259" key="1">
    <source>
        <dbReference type="Pfam" id="PF26298"/>
    </source>
</evidence>
<protein>
    <recommendedName>
        <fullName evidence="5">UDP-N-acetyl-alpha-D-muramoyl-L-alanyl-L-glutamate epimerase</fullName>
    </recommendedName>
</protein>
<organism evidence="3 4">
    <name type="scientific">candidate division WS6 bacterium GW2011_GWA2_37_6</name>
    <dbReference type="NCBI Taxonomy" id="1619087"/>
    <lineage>
        <taxon>Bacteria</taxon>
        <taxon>Candidatus Dojkabacteria</taxon>
    </lineage>
</organism>
<dbReference type="EMBL" id="LBTH01000012">
    <property type="protein sequence ID" value="KKQ35980.1"/>
    <property type="molecule type" value="Genomic_DNA"/>
</dbReference>
<evidence type="ECO:0000313" key="3">
    <source>
        <dbReference type="EMBL" id="KKQ35980.1"/>
    </source>
</evidence>
<feature type="domain" description="MurL C-terminal" evidence="1">
    <location>
        <begin position="318"/>
        <end position="401"/>
    </location>
</feature>
<evidence type="ECO:0000259" key="2">
    <source>
        <dbReference type="Pfam" id="PF26299"/>
    </source>
</evidence>
<evidence type="ECO:0000313" key="4">
    <source>
        <dbReference type="Proteomes" id="UP000034852"/>
    </source>
</evidence>
<dbReference type="Pfam" id="PF26299">
    <property type="entry name" value="MurL_N"/>
    <property type="match status" value="1"/>
</dbReference>
<dbReference type="Pfam" id="PF26298">
    <property type="entry name" value="MurL_epimerase_C"/>
    <property type="match status" value="1"/>
</dbReference>
<evidence type="ECO:0008006" key="5">
    <source>
        <dbReference type="Google" id="ProtNLM"/>
    </source>
</evidence>
<comment type="caution">
    <text evidence="3">The sequence shown here is derived from an EMBL/GenBank/DDBJ whole genome shotgun (WGS) entry which is preliminary data.</text>
</comment>
<gene>
    <name evidence="3" type="ORF">US52_C0012G0005</name>
</gene>
<sequence length="455" mass="53531">MEIINKKYTSMTFYLRLISSYNDHMKSILSFDKQEVRNREIIYTFEFQGDKYIYRLESDYIIPKLSNHLVANIGLALSPYLFNLDDFDEIHVCTSYFKPQQLKFFEDYLLKGMAEFRYMNNINPDKPIKIVNHFNPTDRLIDNVITESNSHKALLMFGGGKDSIVSKLILDDIDFHYDYFAVNANYPTKKIIQNLNEKKTFVNINLIMDKNVKKGKLSGHKPGSSIWAFVSLLASIVGRYNSVISSNEYSANFPQIKRQGGIDINHQYTKSYEFEINYTNYVQKYLVKNYRYFSLLRPLYELQIAKMFVNFHKYLQEFISCNVSYDEGKWCNNCPKCAFVYCIVAAFLEENNVIKIWGQHVLENEKSAKYIYDLISDNLSPLECIGTVEETLLALYFLKRKGFTKYIHSRYRQKILEILYKANISELESIIMGNFDRTHNINPLIANRLHFKKYS</sequence>